<name>A0ACC2CYY0_DIPCM</name>
<protein>
    <submittedName>
        <fullName evidence="1">Uncharacterized protein</fullName>
    </submittedName>
</protein>
<sequence>MKRSVGAGPAEAWVQIVNVGFDGPSVKIPLLGLGVYQVPVEATMQAVSLALQHGYRHIDTAHIYGNERAVGLGVKNSGIPREEVFITTKLWDSDQGYQNTLEAFNQSLKELGVDYVDLYLVHTPSQKNLRLQTWEAMEAILKSGKAKSIGVSNYGIHHLKELFAHSKIKPSINQLEIHPFNTKTELVQFCEKENIVLEAYSPLTRGQRLDHPTVVEIAKHYVKSPAQILLRWALQKNFVVLPKSINPLRVVENAQVFNFEISSSDMANLDSLNENLVTVGWDPTIEP</sequence>
<organism evidence="1 2">
    <name type="scientific">Diphasiastrum complanatum</name>
    <name type="common">Issler's clubmoss</name>
    <name type="synonym">Lycopodium complanatum</name>
    <dbReference type="NCBI Taxonomy" id="34168"/>
    <lineage>
        <taxon>Eukaryota</taxon>
        <taxon>Viridiplantae</taxon>
        <taxon>Streptophyta</taxon>
        <taxon>Embryophyta</taxon>
        <taxon>Tracheophyta</taxon>
        <taxon>Lycopodiopsida</taxon>
        <taxon>Lycopodiales</taxon>
        <taxon>Lycopodiaceae</taxon>
        <taxon>Lycopodioideae</taxon>
        <taxon>Diphasiastrum</taxon>
    </lineage>
</organism>
<keyword evidence="2" id="KW-1185">Reference proteome</keyword>
<evidence type="ECO:0000313" key="1">
    <source>
        <dbReference type="EMBL" id="KAJ7547206.1"/>
    </source>
</evidence>
<accession>A0ACC2CYY0</accession>
<comment type="caution">
    <text evidence="1">The sequence shown here is derived from an EMBL/GenBank/DDBJ whole genome shotgun (WGS) entry which is preliminary data.</text>
</comment>
<evidence type="ECO:0000313" key="2">
    <source>
        <dbReference type="Proteomes" id="UP001162992"/>
    </source>
</evidence>
<dbReference type="Proteomes" id="UP001162992">
    <property type="component" value="Chromosome 8"/>
</dbReference>
<gene>
    <name evidence="1" type="ORF">O6H91_08G074500</name>
</gene>
<dbReference type="EMBL" id="CM055099">
    <property type="protein sequence ID" value="KAJ7547206.1"/>
    <property type="molecule type" value="Genomic_DNA"/>
</dbReference>
<reference evidence="2" key="1">
    <citation type="journal article" date="2024" name="Proc. Natl. Acad. Sci. U.S.A.">
        <title>Extraordinary preservation of gene collinearity over three hundred million years revealed in homosporous lycophytes.</title>
        <authorList>
            <person name="Li C."/>
            <person name="Wickell D."/>
            <person name="Kuo L.Y."/>
            <person name="Chen X."/>
            <person name="Nie B."/>
            <person name="Liao X."/>
            <person name="Peng D."/>
            <person name="Ji J."/>
            <person name="Jenkins J."/>
            <person name="Williams M."/>
            <person name="Shu S."/>
            <person name="Plott C."/>
            <person name="Barry K."/>
            <person name="Rajasekar S."/>
            <person name="Grimwood J."/>
            <person name="Han X."/>
            <person name="Sun S."/>
            <person name="Hou Z."/>
            <person name="He W."/>
            <person name="Dai G."/>
            <person name="Sun C."/>
            <person name="Schmutz J."/>
            <person name="Leebens-Mack J.H."/>
            <person name="Li F.W."/>
            <person name="Wang L."/>
        </authorList>
    </citation>
    <scope>NUCLEOTIDE SEQUENCE [LARGE SCALE GENOMIC DNA]</scope>
    <source>
        <strain evidence="2">cv. PW_Plant_1</strain>
    </source>
</reference>
<proteinExistence type="predicted"/>